<dbReference type="Gene3D" id="1.10.10.60">
    <property type="entry name" value="Homeodomain-like"/>
    <property type="match status" value="2"/>
</dbReference>
<protein>
    <recommendedName>
        <fullName evidence="1">DNA binding HTH domain-containing protein</fullName>
    </recommendedName>
</protein>
<dbReference type="AlphaFoldDB" id="A0A6N6VKX1"/>
<sequence length="156" mass="17367">MCSVKTASVGMEQLSVFVLAFACKHAVKHKVHVRDRLHLSQRHYNAMNAARHLRPLDEIKAEYVASALAKNGGNVSLAAKALGIGRSTFYRRFADVASPPTIDAKLPVRTLDEIDAEYAALALEQSNENVSLAARMMGIGRTTFYRRYKHLIGRER</sequence>
<evidence type="ECO:0000259" key="1">
    <source>
        <dbReference type="Pfam" id="PF02954"/>
    </source>
</evidence>
<accession>A0A6N6VKX1</accession>
<keyword evidence="3" id="KW-1185">Reference proteome</keyword>
<evidence type="ECO:0000313" key="3">
    <source>
        <dbReference type="Proteomes" id="UP000468901"/>
    </source>
</evidence>
<feature type="domain" description="DNA binding HTH" evidence="1">
    <location>
        <begin position="57"/>
        <end position="92"/>
    </location>
</feature>
<dbReference type="Pfam" id="PF02954">
    <property type="entry name" value="HTH_8"/>
    <property type="match status" value="2"/>
</dbReference>
<proteinExistence type="predicted"/>
<dbReference type="InterPro" id="IPR002197">
    <property type="entry name" value="HTH_Fis"/>
</dbReference>
<reference evidence="2 3" key="1">
    <citation type="submission" date="2019-09" db="EMBL/GenBank/DDBJ databases">
        <title>Parvibaculum sedimenti sp. nov., isolated from sediment.</title>
        <authorList>
            <person name="Wang Y."/>
        </authorList>
    </citation>
    <scope>NUCLEOTIDE SEQUENCE [LARGE SCALE GENOMIC DNA]</scope>
    <source>
        <strain evidence="2 3">HXT-9</strain>
    </source>
</reference>
<name>A0A6N6VKX1_9HYPH</name>
<feature type="domain" description="DNA binding HTH" evidence="1">
    <location>
        <begin position="111"/>
        <end position="148"/>
    </location>
</feature>
<dbReference type="InterPro" id="IPR009057">
    <property type="entry name" value="Homeodomain-like_sf"/>
</dbReference>
<organism evidence="2 3">
    <name type="scientific">Parvibaculum sedimenti</name>
    <dbReference type="NCBI Taxonomy" id="2608632"/>
    <lineage>
        <taxon>Bacteria</taxon>
        <taxon>Pseudomonadati</taxon>
        <taxon>Pseudomonadota</taxon>
        <taxon>Alphaproteobacteria</taxon>
        <taxon>Hyphomicrobiales</taxon>
        <taxon>Parvibaculaceae</taxon>
        <taxon>Parvibaculum</taxon>
    </lineage>
</organism>
<dbReference type="Proteomes" id="UP000468901">
    <property type="component" value="Unassembled WGS sequence"/>
</dbReference>
<dbReference type="SUPFAM" id="SSF46689">
    <property type="entry name" value="Homeodomain-like"/>
    <property type="match status" value="2"/>
</dbReference>
<evidence type="ECO:0000313" key="2">
    <source>
        <dbReference type="EMBL" id="KAB7741270.1"/>
    </source>
</evidence>
<comment type="caution">
    <text evidence="2">The sequence shown here is derived from an EMBL/GenBank/DDBJ whole genome shotgun (WGS) entry which is preliminary data.</text>
</comment>
<dbReference type="PROSITE" id="PS51257">
    <property type="entry name" value="PROKAR_LIPOPROTEIN"/>
    <property type="match status" value="1"/>
</dbReference>
<dbReference type="PRINTS" id="PR01590">
    <property type="entry name" value="HTHFIS"/>
</dbReference>
<dbReference type="EMBL" id="WESC01000004">
    <property type="protein sequence ID" value="KAB7741270.1"/>
    <property type="molecule type" value="Genomic_DNA"/>
</dbReference>
<gene>
    <name evidence="2" type="ORF">F2P47_05875</name>
</gene>
<dbReference type="GO" id="GO:0043565">
    <property type="term" value="F:sequence-specific DNA binding"/>
    <property type="evidence" value="ECO:0007669"/>
    <property type="project" value="InterPro"/>
</dbReference>